<dbReference type="Proteomes" id="UP000066487">
    <property type="component" value="Chromosome"/>
</dbReference>
<feature type="region of interest" description="Disordered" evidence="1">
    <location>
        <begin position="74"/>
        <end position="93"/>
    </location>
</feature>
<dbReference type="InterPro" id="IPR022385">
    <property type="entry name" value="Rhs_assc_core"/>
</dbReference>
<reference evidence="2 3" key="2">
    <citation type="journal article" date="2018" name="Nature">
        <title>Mutant phenotypes for thousands of bacterial genes of unknown function.</title>
        <authorList>
            <person name="Price M.N."/>
            <person name="Wetmore K.M."/>
            <person name="Waters R.J."/>
            <person name="Callaghan M."/>
            <person name="Ray J."/>
            <person name="Liu H."/>
            <person name="Kuehl J.V."/>
            <person name="Melnyk R.A."/>
            <person name="Lamson J.S."/>
            <person name="Suh Y."/>
            <person name="Carlson H.K."/>
            <person name="Esquivel Z."/>
            <person name="Sadeeshkumar H."/>
            <person name="Chakraborty R."/>
            <person name="Zane G.M."/>
            <person name="Rubin B.E."/>
            <person name="Wall J.D."/>
            <person name="Visel A."/>
            <person name="Bristow J."/>
            <person name="Blow M.J."/>
            <person name="Arkin A.P."/>
            <person name="Deutschbauer A.M."/>
        </authorList>
    </citation>
    <scope>NUCLEOTIDE SEQUENCE [LARGE SCALE GENOMIC DNA]</scope>
    <source>
        <strain evidence="2 3">FW300-N2E3</strain>
    </source>
</reference>
<evidence type="ECO:0000313" key="3">
    <source>
        <dbReference type="Proteomes" id="UP000066487"/>
    </source>
</evidence>
<gene>
    <name evidence="2" type="ORF">AO353_09730</name>
</gene>
<reference evidence="3" key="1">
    <citation type="submission" date="2015-09" db="EMBL/GenBank/DDBJ databases">
        <title>Whole genome sequence of Pseudomonas fluorescens FW300-N2E3.</title>
        <authorList>
            <person name="Ray J."/>
            <person name="Melnyk R."/>
            <person name="Deutschbauer A."/>
        </authorList>
    </citation>
    <scope>NUCLEOTIDE SEQUENCE [LARGE SCALE GENOMIC DNA]</scope>
    <source>
        <strain evidence="3">FW300-N2E3</strain>
    </source>
</reference>
<dbReference type="NCBIfam" id="TIGR03696">
    <property type="entry name" value="Rhs_assc_core"/>
    <property type="match status" value="1"/>
</dbReference>
<dbReference type="AlphaFoldDB" id="A0A0N9VN37"/>
<proteinExistence type="predicted"/>
<sequence>MGRFTTPDPIGLAGGLNLYGYGPNPIGWTDPWGWSPRSVLDTSLGGVVGDNMQAQHVTPVAVWKRHDKFMNSIGLGGTRDTAPNGLLMPDSQGRGHWQTGLPQWFTQGLFGPGGQKTGQDQSTL</sequence>
<dbReference type="EMBL" id="CP012830">
    <property type="protein sequence ID" value="ALI01333.1"/>
    <property type="molecule type" value="Genomic_DNA"/>
</dbReference>
<evidence type="ECO:0000256" key="1">
    <source>
        <dbReference type="SAM" id="MobiDB-lite"/>
    </source>
</evidence>
<protein>
    <submittedName>
        <fullName evidence="2">Uncharacterized protein</fullName>
    </submittedName>
</protein>
<evidence type="ECO:0000313" key="2">
    <source>
        <dbReference type="EMBL" id="ALI01333.1"/>
    </source>
</evidence>
<accession>A0A0N9VN37</accession>
<dbReference type="Gene3D" id="2.180.10.10">
    <property type="entry name" value="RHS repeat-associated core"/>
    <property type="match status" value="1"/>
</dbReference>
<organism evidence="2 3">
    <name type="scientific">Pseudomonas fluorescens</name>
    <dbReference type="NCBI Taxonomy" id="294"/>
    <lineage>
        <taxon>Bacteria</taxon>
        <taxon>Pseudomonadati</taxon>
        <taxon>Pseudomonadota</taxon>
        <taxon>Gammaproteobacteria</taxon>
        <taxon>Pseudomonadales</taxon>
        <taxon>Pseudomonadaceae</taxon>
        <taxon>Pseudomonas</taxon>
    </lineage>
</organism>
<name>A0A0N9VN37_PSEFL</name>